<dbReference type="Gene3D" id="3.30.390.10">
    <property type="entry name" value="Enolase-like, N-terminal domain"/>
    <property type="match status" value="1"/>
</dbReference>
<gene>
    <name evidence="4" type="ORF">G9B49_004095</name>
</gene>
<comment type="caution">
    <text evidence="4">The sequence shown here is derived from an EMBL/GenBank/DDBJ whole genome shotgun (WGS) entry which is preliminary data.</text>
</comment>
<dbReference type="AlphaFoldDB" id="A0A742UEV6"/>
<evidence type="ECO:0000256" key="2">
    <source>
        <dbReference type="ARBA" id="ARBA00022723"/>
    </source>
</evidence>
<dbReference type="InterPro" id="IPR034593">
    <property type="entry name" value="DgoD-like"/>
</dbReference>
<organism evidence="4">
    <name type="scientific">Salmonella enterica</name>
    <name type="common">Salmonella choleraesuis</name>
    <dbReference type="NCBI Taxonomy" id="28901"/>
    <lineage>
        <taxon>Bacteria</taxon>
        <taxon>Pseudomonadati</taxon>
        <taxon>Pseudomonadota</taxon>
        <taxon>Gammaproteobacteria</taxon>
        <taxon>Enterobacterales</taxon>
        <taxon>Enterobacteriaceae</taxon>
        <taxon>Salmonella</taxon>
    </lineage>
</organism>
<reference evidence="4" key="2">
    <citation type="submission" date="2020-02" db="EMBL/GenBank/DDBJ databases">
        <authorList>
            <consortium name="NCBI Pathogen Detection Project"/>
        </authorList>
    </citation>
    <scope>NUCLEOTIDE SEQUENCE</scope>
    <source>
        <strain evidence="4">MA.03-3818</strain>
    </source>
</reference>
<accession>A0A742UEV6</accession>
<evidence type="ECO:0000256" key="1">
    <source>
        <dbReference type="ARBA" id="ARBA00008031"/>
    </source>
</evidence>
<dbReference type="SUPFAM" id="SSF54826">
    <property type="entry name" value="Enolase N-terminal domain-like"/>
    <property type="match status" value="1"/>
</dbReference>
<dbReference type="PANTHER" id="PTHR48080">
    <property type="entry name" value="D-GALACTONATE DEHYDRATASE-RELATED"/>
    <property type="match status" value="1"/>
</dbReference>
<dbReference type="InterPro" id="IPR029017">
    <property type="entry name" value="Enolase-like_N"/>
</dbReference>
<evidence type="ECO:0000313" key="4">
    <source>
        <dbReference type="EMBL" id="HAF1615095.1"/>
    </source>
</evidence>
<dbReference type="SUPFAM" id="SSF51604">
    <property type="entry name" value="Enolase C-terminal domain-like"/>
    <property type="match status" value="1"/>
</dbReference>
<dbReference type="GO" id="GO:0046872">
    <property type="term" value="F:metal ion binding"/>
    <property type="evidence" value="ECO:0007669"/>
    <property type="project" value="UniProtKB-KW"/>
</dbReference>
<evidence type="ECO:0000259" key="3">
    <source>
        <dbReference type="Pfam" id="PF13378"/>
    </source>
</evidence>
<dbReference type="Gene3D" id="3.20.20.120">
    <property type="entry name" value="Enolase-like C-terminal domain"/>
    <property type="match status" value="1"/>
</dbReference>
<comment type="similarity">
    <text evidence="1">Belongs to the mandelate racemase/muconate lactonizing enzyme family.</text>
</comment>
<name>A0A742UEV6_SALER</name>
<dbReference type="InterPro" id="IPR036849">
    <property type="entry name" value="Enolase-like_C_sf"/>
</dbReference>
<dbReference type="EMBL" id="DAAUKO010000011">
    <property type="protein sequence ID" value="HAF1615095.1"/>
    <property type="molecule type" value="Genomic_DNA"/>
</dbReference>
<reference evidence="4" key="1">
    <citation type="journal article" date="2018" name="Genome Biol.">
        <title>SKESA: strategic k-mer extension for scrupulous assemblies.</title>
        <authorList>
            <person name="Souvorov A."/>
            <person name="Agarwala R."/>
            <person name="Lipman D.J."/>
        </authorList>
    </citation>
    <scope>NUCLEOTIDE SEQUENCE</scope>
    <source>
        <strain evidence="4">MA.03-3818</strain>
    </source>
</reference>
<dbReference type="PANTHER" id="PTHR48080:SF3">
    <property type="entry name" value="ENOLASE SUPERFAMILY MEMBER DDB_G0284701"/>
    <property type="match status" value="1"/>
</dbReference>
<dbReference type="Pfam" id="PF13378">
    <property type="entry name" value="MR_MLE_C"/>
    <property type="match status" value="1"/>
</dbReference>
<protein>
    <recommendedName>
        <fullName evidence="3">Enolase C-terminal domain-containing protein</fullName>
    </recommendedName>
</protein>
<dbReference type="InterPro" id="IPR029065">
    <property type="entry name" value="Enolase_C-like"/>
</dbReference>
<sequence>MKKNNVYVHIMKQNMAIPFCHAIKDRKISESIILEVQINGFSGYGECAPREYVTGESILSVKKELELWSERRFKSVSDNIIKSDSIMEFIDNEINYCNEFGNNTRCAIELALIDWSEKYKNISLLPTPLINSRPFVPVIDSVGRCSVATEILKKSRFIKLKNTQDIKDICLRITQLRNNTNATILIDINNSLPQHEIEQYVLNCLNAGAEWFEEPCLLRDYQFLNKLRSYDAKILLDESVQSIEDLVIALENKAIDGVNIRISKCGGFNNSWRLAQFAKKHMLKRYYGVQVAEIGSLISAGRILSLSDKYSLGVEAGQSDVFFNSDKLWITDPAVIREQGIITRTLYDKLNGRRPK</sequence>
<feature type="domain" description="Enolase C-terminal" evidence="3">
    <location>
        <begin position="156"/>
        <end position="289"/>
    </location>
</feature>
<proteinExistence type="inferred from homology"/>
<keyword evidence="2" id="KW-0479">Metal-binding</keyword>